<keyword evidence="10" id="KW-0998">Cell outer membrane</keyword>
<evidence type="ECO:0000256" key="5">
    <source>
        <dbReference type="ARBA" id="ARBA00022692"/>
    </source>
</evidence>
<gene>
    <name evidence="12" type="ORF">A4W93_03350</name>
</gene>
<dbReference type="STRING" id="946333.A4W93_03350"/>
<dbReference type="GO" id="GO:0046930">
    <property type="term" value="C:pore complex"/>
    <property type="evidence" value="ECO:0007669"/>
    <property type="project" value="UniProtKB-KW"/>
</dbReference>
<evidence type="ECO:0000256" key="1">
    <source>
        <dbReference type="ARBA" id="ARBA00004571"/>
    </source>
</evidence>
<keyword evidence="8" id="KW-0626">Porin</keyword>
<dbReference type="CDD" id="cd00342">
    <property type="entry name" value="gram_neg_porins"/>
    <property type="match status" value="1"/>
</dbReference>
<keyword evidence="6" id="KW-0732">Signal</keyword>
<dbReference type="RefSeq" id="WP_157782108.1">
    <property type="nucleotide sequence ID" value="NZ_BSPR01000002.1"/>
</dbReference>
<dbReference type="InterPro" id="IPR023614">
    <property type="entry name" value="Porin_dom_sf"/>
</dbReference>
<evidence type="ECO:0000256" key="4">
    <source>
        <dbReference type="ARBA" id="ARBA00022452"/>
    </source>
</evidence>
<dbReference type="InterPro" id="IPR033900">
    <property type="entry name" value="Gram_neg_porin_domain"/>
</dbReference>
<evidence type="ECO:0000256" key="6">
    <source>
        <dbReference type="ARBA" id="ARBA00022729"/>
    </source>
</evidence>
<dbReference type="GO" id="GO:0015288">
    <property type="term" value="F:porin activity"/>
    <property type="evidence" value="ECO:0007669"/>
    <property type="project" value="UniProtKB-KW"/>
</dbReference>
<evidence type="ECO:0000313" key="13">
    <source>
        <dbReference type="Proteomes" id="UP000193427"/>
    </source>
</evidence>
<dbReference type="GO" id="GO:0006811">
    <property type="term" value="P:monoatomic ion transport"/>
    <property type="evidence" value="ECO:0007669"/>
    <property type="project" value="UniProtKB-KW"/>
</dbReference>
<dbReference type="PANTHER" id="PTHR34501">
    <property type="entry name" value="PROTEIN YDDL-RELATED"/>
    <property type="match status" value="1"/>
</dbReference>
<keyword evidence="9" id="KW-0472">Membrane</keyword>
<evidence type="ECO:0000259" key="11">
    <source>
        <dbReference type="Pfam" id="PF13609"/>
    </source>
</evidence>
<dbReference type="PANTHER" id="PTHR34501:SF9">
    <property type="entry name" value="MAJOR OUTER MEMBRANE PROTEIN P.IA"/>
    <property type="match status" value="1"/>
</dbReference>
<dbReference type="InterPro" id="IPR050298">
    <property type="entry name" value="Gram-neg_bact_OMP"/>
</dbReference>
<reference evidence="12 13" key="1">
    <citation type="submission" date="2016-04" db="EMBL/GenBank/DDBJ databases">
        <title>Complete genome sequence of natural rubber-degrading, novel Gram-negative bacterium, Rhizobacter gummiphilus strain NS21.</title>
        <authorList>
            <person name="Tabata M."/>
            <person name="Kasai D."/>
            <person name="Fukuda M."/>
        </authorList>
    </citation>
    <scope>NUCLEOTIDE SEQUENCE [LARGE SCALE GENOMIC DNA]</scope>
    <source>
        <strain evidence="12 13">NS21</strain>
    </source>
</reference>
<evidence type="ECO:0000256" key="7">
    <source>
        <dbReference type="ARBA" id="ARBA00023065"/>
    </source>
</evidence>
<dbReference type="EMBL" id="CP015118">
    <property type="protein sequence ID" value="ARN19031.1"/>
    <property type="molecule type" value="Genomic_DNA"/>
</dbReference>
<dbReference type="GO" id="GO:0009279">
    <property type="term" value="C:cell outer membrane"/>
    <property type="evidence" value="ECO:0007669"/>
    <property type="project" value="UniProtKB-SubCell"/>
</dbReference>
<evidence type="ECO:0000256" key="8">
    <source>
        <dbReference type="ARBA" id="ARBA00023114"/>
    </source>
</evidence>
<evidence type="ECO:0000256" key="3">
    <source>
        <dbReference type="ARBA" id="ARBA00022448"/>
    </source>
</evidence>
<comment type="subunit">
    <text evidence="2">Homotrimer.</text>
</comment>
<keyword evidence="13" id="KW-1185">Reference proteome</keyword>
<organism evidence="12 13">
    <name type="scientific">Piscinibacter gummiphilus</name>
    <dbReference type="NCBI Taxonomy" id="946333"/>
    <lineage>
        <taxon>Bacteria</taxon>
        <taxon>Pseudomonadati</taxon>
        <taxon>Pseudomonadota</taxon>
        <taxon>Betaproteobacteria</taxon>
        <taxon>Burkholderiales</taxon>
        <taxon>Sphaerotilaceae</taxon>
        <taxon>Piscinibacter</taxon>
    </lineage>
</organism>
<accession>A0A1W6L3Z6</accession>
<keyword evidence="3" id="KW-0813">Transport</keyword>
<sequence>MTLTRRTFRSTPLFLAVLCTPFAAAAQSTGSVTVYGLVDVAVRRATNVTAAGNSDTSMDDGTFTGSRLGFRGREDLGGGLAAVFTMEHGFDPSTGTPLQGSATADYGQVQAPTRFWGRQVFMGLSAPYGSVLFGHQYTLAHAVAARFQPQGNPNNLALSIFSSHHIARQDNLMRVDGKVAGVEVSVSKTFGEVAANDGSDAWALSATWTSGPVFVGGYVQQMNNVSDTERRKIVGLGGNWKASPMFTFYGGAMRRTNAVSPQENTVWTLGANIEVLPEVTLSVAHLSDDQGGSSALDGSRKVSYLSASYRFSKRTDIAATIDGNQVKGGYAKPAFMGTTGDQTAFTVDVRHTF</sequence>
<evidence type="ECO:0000313" key="12">
    <source>
        <dbReference type="EMBL" id="ARN19031.1"/>
    </source>
</evidence>
<dbReference type="Proteomes" id="UP000193427">
    <property type="component" value="Chromosome"/>
</dbReference>
<evidence type="ECO:0000256" key="2">
    <source>
        <dbReference type="ARBA" id="ARBA00011233"/>
    </source>
</evidence>
<comment type="subcellular location">
    <subcellularLocation>
        <location evidence="1">Cell outer membrane</location>
        <topology evidence="1">Multi-pass membrane protein</topology>
    </subcellularLocation>
</comment>
<evidence type="ECO:0000256" key="10">
    <source>
        <dbReference type="ARBA" id="ARBA00023237"/>
    </source>
</evidence>
<feature type="domain" description="Porin" evidence="11">
    <location>
        <begin position="17"/>
        <end position="322"/>
    </location>
</feature>
<evidence type="ECO:0000256" key="9">
    <source>
        <dbReference type="ARBA" id="ARBA00023136"/>
    </source>
</evidence>
<name>A0A1W6L3Z6_9BURK</name>
<proteinExistence type="predicted"/>
<keyword evidence="5" id="KW-0812">Transmembrane</keyword>
<dbReference type="SUPFAM" id="SSF56935">
    <property type="entry name" value="Porins"/>
    <property type="match status" value="1"/>
</dbReference>
<dbReference type="KEGG" id="rgu:A4W93_03350"/>
<keyword evidence="7" id="KW-0406">Ion transport</keyword>
<dbReference type="Pfam" id="PF13609">
    <property type="entry name" value="Porin_4"/>
    <property type="match status" value="1"/>
</dbReference>
<dbReference type="OrthoDB" id="8520696at2"/>
<dbReference type="Gene3D" id="2.40.160.10">
    <property type="entry name" value="Porin"/>
    <property type="match status" value="1"/>
</dbReference>
<keyword evidence="4" id="KW-1134">Transmembrane beta strand</keyword>
<protein>
    <recommendedName>
        <fullName evidence="11">Porin domain-containing protein</fullName>
    </recommendedName>
</protein>
<dbReference type="AlphaFoldDB" id="A0A1W6L3Z6"/>